<dbReference type="AlphaFoldDB" id="A0A6M8AZM2"/>
<evidence type="ECO:0000256" key="1">
    <source>
        <dbReference type="SAM" id="MobiDB-lite"/>
    </source>
</evidence>
<dbReference type="EMBL" id="CP053642">
    <property type="protein sequence ID" value="QKD78862.1"/>
    <property type="molecule type" value="Genomic_DNA"/>
</dbReference>
<evidence type="ECO:0000313" key="2">
    <source>
        <dbReference type="EMBL" id="QKD78862.1"/>
    </source>
</evidence>
<gene>
    <name evidence="2" type="ORF">HPC72_01890</name>
</gene>
<feature type="region of interest" description="Disordered" evidence="1">
    <location>
        <begin position="26"/>
        <end position="55"/>
    </location>
</feature>
<dbReference type="Proteomes" id="UP000504752">
    <property type="component" value="Chromosome"/>
</dbReference>
<name>A0A6M8AZM2_9ACTO</name>
<proteinExistence type="predicted"/>
<keyword evidence="3" id="KW-1185">Reference proteome</keyword>
<reference evidence="2 3" key="1">
    <citation type="submission" date="2020-05" db="EMBL/GenBank/DDBJ databases">
        <title>Actinomyces sp. zg-325.</title>
        <authorList>
            <person name="Yang C."/>
        </authorList>
    </citation>
    <scope>NUCLEOTIDE SEQUENCE [LARGE SCALE GENOMIC DNA]</scope>
    <source>
        <strain evidence="3">zg-325</strain>
    </source>
</reference>
<evidence type="ECO:0008006" key="4">
    <source>
        <dbReference type="Google" id="ProtNLM"/>
    </source>
</evidence>
<organism evidence="2 3">
    <name type="scientific">Actinomyces marmotae</name>
    <dbReference type="NCBI Taxonomy" id="2737173"/>
    <lineage>
        <taxon>Bacteria</taxon>
        <taxon>Bacillati</taxon>
        <taxon>Actinomycetota</taxon>
        <taxon>Actinomycetes</taxon>
        <taxon>Actinomycetales</taxon>
        <taxon>Actinomycetaceae</taxon>
        <taxon>Actinomyces</taxon>
    </lineage>
</organism>
<evidence type="ECO:0000313" key="3">
    <source>
        <dbReference type="Proteomes" id="UP000504752"/>
    </source>
</evidence>
<sequence length="55" mass="5542">MRIAVVALGRIGLPLAAQCAEKGREAIGEKGGAATDAERRTGAPRLTIGGGQRLG</sequence>
<dbReference type="RefSeq" id="WP_159524026.1">
    <property type="nucleotide sequence ID" value="NZ_CP053642.1"/>
</dbReference>
<accession>A0A6M8AZM2</accession>
<protein>
    <recommendedName>
        <fullName evidence="4">UDP-glucose/GDP-mannose dehydrogenase N-terminal domain-containing protein</fullName>
    </recommendedName>
</protein>
<dbReference type="KEGG" id="amam:HPC72_01890"/>